<comment type="caution">
    <text evidence="5">The sequence shown here is derived from an EMBL/GenBank/DDBJ whole genome shotgun (WGS) entry which is preliminary data.</text>
</comment>
<feature type="compositionally biased region" description="Basic and acidic residues" evidence="2">
    <location>
        <begin position="45"/>
        <end position="54"/>
    </location>
</feature>
<dbReference type="PROSITE" id="PS50157">
    <property type="entry name" value="ZINC_FINGER_C2H2_2"/>
    <property type="match status" value="1"/>
</dbReference>
<keyword evidence="1" id="KW-0863">Zinc-finger</keyword>
<protein>
    <submittedName>
        <fullName evidence="7">Craniofacial development protein 2</fullName>
    </submittedName>
</protein>
<dbReference type="OrthoDB" id="6077919at2759"/>
<feature type="domain" description="RNase H type-1" evidence="4">
    <location>
        <begin position="636"/>
        <end position="791"/>
    </location>
</feature>
<keyword evidence="1" id="KW-0862">Zinc</keyword>
<dbReference type="InterPro" id="IPR002156">
    <property type="entry name" value="RNaseH_domain"/>
</dbReference>
<dbReference type="EMBL" id="CAMXCT020004179">
    <property type="protein sequence ID" value="CAL1161389.1"/>
    <property type="molecule type" value="Genomic_DNA"/>
</dbReference>
<name>A0A9P1DFF0_9DINO</name>
<dbReference type="GO" id="GO:0004523">
    <property type="term" value="F:RNA-DNA hybrid ribonuclease activity"/>
    <property type="evidence" value="ECO:0007669"/>
    <property type="project" value="InterPro"/>
</dbReference>
<evidence type="ECO:0000313" key="6">
    <source>
        <dbReference type="EMBL" id="CAL1161389.1"/>
    </source>
</evidence>
<dbReference type="Pfam" id="PF03372">
    <property type="entry name" value="Exo_endo_phos"/>
    <property type="match status" value="1"/>
</dbReference>
<evidence type="ECO:0000259" key="3">
    <source>
        <dbReference type="PROSITE" id="PS50157"/>
    </source>
</evidence>
<dbReference type="Gene3D" id="3.60.10.10">
    <property type="entry name" value="Endonuclease/exonuclease/phosphatase"/>
    <property type="match status" value="1"/>
</dbReference>
<organism evidence="5">
    <name type="scientific">Cladocopium goreaui</name>
    <dbReference type="NCBI Taxonomy" id="2562237"/>
    <lineage>
        <taxon>Eukaryota</taxon>
        <taxon>Sar</taxon>
        <taxon>Alveolata</taxon>
        <taxon>Dinophyceae</taxon>
        <taxon>Suessiales</taxon>
        <taxon>Symbiodiniaceae</taxon>
        <taxon>Cladocopium</taxon>
    </lineage>
</organism>
<evidence type="ECO:0000259" key="4">
    <source>
        <dbReference type="PROSITE" id="PS50879"/>
    </source>
</evidence>
<reference evidence="6" key="2">
    <citation type="submission" date="2024-04" db="EMBL/GenBank/DDBJ databases">
        <authorList>
            <person name="Chen Y."/>
            <person name="Shah S."/>
            <person name="Dougan E. K."/>
            <person name="Thang M."/>
            <person name="Chan C."/>
        </authorList>
    </citation>
    <scope>NUCLEOTIDE SEQUENCE [LARGE SCALE GENOMIC DNA]</scope>
</reference>
<dbReference type="Proteomes" id="UP001152797">
    <property type="component" value="Unassembled WGS sequence"/>
</dbReference>
<dbReference type="Gene3D" id="3.30.160.60">
    <property type="entry name" value="Classic Zinc Finger"/>
    <property type="match status" value="1"/>
</dbReference>
<dbReference type="EMBL" id="CAMXCT030004179">
    <property type="protein sequence ID" value="CAL4795326.1"/>
    <property type="molecule type" value="Genomic_DNA"/>
</dbReference>
<dbReference type="Gene3D" id="3.30.420.10">
    <property type="entry name" value="Ribonuclease H-like superfamily/Ribonuclease H"/>
    <property type="match status" value="1"/>
</dbReference>
<dbReference type="PROSITE" id="PS00028">
    <property type="entry name" value="ZINC_FINGER_C2H2_1"/>
    <property type="match status" value="1"/>
</dbReference>
<sequence>MGRCLGAFTVSHPLAEDGHEHFCSNLEQVCIPSNKFVEGGIRIIEDGSEGRSDTGDDSDVPTTAPDSDSNDENDESFLMSAEPVTFQLALGNHYPWWDDGLEEMDENEQQQDQDHYTVNFAQGHQGLLQDEVEHIRQLRTDDDTPWLAVTYGLGLTDLGRRDIEFDPWHLESLPELIQQTWQEFAVYADLLIFNVHPQPIDVIGARAVALLVVVDTPESLNEDLRNVLVIEQAVSDVGARRHPYAAKLSAETTDRDILAQLNLQHHCPPLALRPCHVRLGTVHMDKGQLYEYDHGTLCRTWIGNVFSQVLEAEEHIIAVDAFFLQVHSLMELRGQGINIVCHVHGITPANRPLGHREIIIDSDWLYDLEWIDRMRLLWPFGDENVGLVFAQSATQDMHESENIIFHFIAKFGTNEGQPILVNQQMWAIDDVQQDPQSANEFWAISVPSGEIGSNIVGALQDFPFWFHYARSQNVYPHLAVNGQKIVEVRQSWRPGDVLRARYIVWKRHHVLTMLIGVAQQEQEASIEHTSFLQLSRQVKTNDVIEDSFTEICQAIMNQKVEVEQVDEAVSLLPMQQQETREERDVSSDDVVADMELTLSHMLNGPWIGLNTDFAVIPQLHPIAQAACRCTPVSKVATNVFHIFTDGSCKNGDAAWSFIVLCECNVESQRHFVRIGYAAGRVDSEIGPTEQTAQDAEATALIAAANFMLTKRDLPHLAIHFHFDATAVGKGSCGTHRVIQQSPEVSKRQMDARVMVSLLQRKASKVQGLHVHAHEGQPWNEFADSVAGLVRRGWSPPIEAVLTCGPLLRHSLAHWAWLSIAPDEELPSLRVILQNESPDAFQGTIDRTLDEKTAHQSVQEHRNVLRVATVNVGTLEQSQILPGTSVSHKTHEIIQQFLQEDIHVVAVQEGRARCSRTVHHGPFTCFIGAASAGVGGVELWINGEEISRIFDVPFDPQQDACVWYATHRLMAVRAHIGDKTIEFLTCYAPQRARPAHEIHEWWDELETVMRQMKGDSTCIILGDFNCKIGSINTDAIGSAGADLEDFAGSRLRRCCEQFDLAIPSTWDTLHQGEHWTFCGSRGSKSRLDYIAVSNEQMNAVVASYVHDGIDVLNGDRDHRVLVLELGLVTSFQHDHMRIRKPLYNRKKARSNKLTGHSSMLHSFPLCSWRQDVNDHWSNLRDYVQDKAASEFPKGKRQQRQLYFSPAAWDMVCRRKDLRQQHRELQRCNNLEAMKLVFETWRQAKISPQEAQNWELSAHLRCMQEAVILEQRCKVDVDFRKQKREDWKRWVSSQLDSQVTSLQHATASQIYKILKPKKMIDKKKGRHHKPLAGLRDARGQWRSSRGDVAAAWEEQFAEIELAEEISFQDLMKRSVPSSTTIHPSELHNIPTFYDLENCLMALSDQKATGVDGLGAELWHTGLTENAMRIFPLLMKSAVRQQGMPEMSGGWLLPLWKGKGHPSQMEGYRAILLEPTLSRALSKAWRSKLICGLERVAAPLQCGGRKGVGISPLHLMLRIWQSNAASQKSSLGLIYVDIRSAFYRVAKPLLANFNGTTESLVNIFQELKLPSSALQQFLENVHGADLISRATGSGVISGQVSSNLAQTWFLVPNSSTIRAPRMGTRPGDPCADILFGFALRQVLQVVMERAESAGLQLCFETEDGRSTSFVAWVDDLALSVMACASKVVSNTAQLLSIIIDVMTEHGLSLSVGKAKTAVMFEFRGKNATKCRQDFEKCHADTLDVLSEHHGVMKIPVVGFYKHLGGIIVPYGSKIPEIKTRGEAMRQKLAPLKAVLSNPRIDIDKRRLLVRSMGMSVIKLHSATWFDLTQAEAEAWHAVVHATYAMLERRNEQGEVPHKETYELARQMEGPMPIEALYLERLRLLVHILQVNDHYIITAILQNYKQAGCASWLYGVLKSLRWAQAQIGRNAFPDELLELTERSTWDIFHEVAKEIKSNVKKVERAHQVRLKTYCGLKDHKAFMEEICSEMGWTKQQHMDEAVEEPSCVQCGDCGKYFKNGAALATHEQRVHQKRIALRRFVVDGVCRACGIFFHTRARLLTHLHVGKGKCWLFHLRRFAPLTSEQAGVLDDHDRTAGQALHQMHVLHDHAKKSWRMASQEEMKSPLQQQDFDGDIYAEPTPDELQAWASFGLLPPGRGGRDITQRTSTKWEVANVCRDVSRMEEKIKKEAAMWEPNFDWIPRSLSEGQLFFLVLFSGHRRFGDISSWMQWDNRVVPLAVDLAVSKEHGNVLDHNKWLRLIQARRVVGAHGGPPCETYSMARWLDIPGQMCPQPLRDQSMPWGRCHISLKELLQCHVGSILMWETLKLLLMVYAFGGSVSLEHPKGEWDSNEKWCVWMSGFIRWMLKGPSFDSVTFLQGPLGQCAPKPTTMLLARMGNFAAKIYGRYQKGWKPTEFLGGKDHNGWKTARAKVYPVLLSQSIAECHLEHYDTIHQQGFERIPDGLDNAIAALSQIHDPYHIDLFQQMAADFHHHIGRAV</sequence>
<dbReference type="InterPro" id="IPR036691">
    <property type="entry name" value="Endo/exonu/phosph_ase_sf"/>
</dbReference>
<dbReference type="SUPFAM" id="SSF56219">
    <property type="entry name" value="DNase I-like"/>
    <property type="match status" value="1"/>
</dbReference>
<gene>
    <name evidence="5" type="ORF">C1SCF055_LOCUS33507</name>
</gene>
<feature type="region of interest" description="Disordered" evidence="2">
    <location>
        <begin position="45"/>
        <end position="75"/>
    </location>
</feature>
<proteinExistence type="predicted"/>
<dbReference type="InterPro" id="IPR005135">
    <property type="entry name" value="Endo/exonuclease/phosphatase"/>
</dbReference>
<keyword evidence="8" id="KW-1185">Reference proteome</keyword>
<feature type="domain" description="C2H2-type" evidence="3">
    <location>
        <begin position="2004"/>
        <end position="2032"/>
    </location>
</feature>
<dbReference type="GO" id="GO:0008270">
    <property type="term" value="F:zinc ion binding"/>
    <property type="evidence" value="ECO:0007669"/>
    <property type="project" value="UniProtKB-KW"/>
</dbReference>
<dbReference type="EMBL" id="CAMXCT010004179">
    <property type="protein sequence ID" value="CAI4008014.1"/>
    <property type="molecule type" value="Genomic_DNA"/>
</dbReference>
<dbReference type="PROSITE" id="PS50879">
    <property type="entry name" value="RNASE_H_1"/>
    <property type="match status" value="1"/>
</dbReference>
<reference evidence="5" key="1">
    <citation type="submission" date="2022-10" db="EMBL/GenBank/DDBJ databases">
        <authorList>
            <person name="Chen Y."/>
            <person name="Dougan E. K."/>
            <person name="Chan C."/>
            <person name="Rhodes N."/>
            <person name="Thang M."/>
        </authorList>
    </citation>
    <scope>NUCLEOTIDE SEQUENCE</scope>
</reference>
<evidence type="ECO:0000313" key="8">
    <source>
        <dbReference type="Proteomes" id="UP001152797"/>
    </source>
</evidence>
<evidence type="ECO:0000256" key="1">
    <source>
        <dbReference type="PROSITE-ProRule" id="PRU00042"/>
    </source>
</evidence>
<dbReference type="InterPro" id="IPR012337">
    <property type="entry name" value="RNaseH-like_sf"/>
</dbReference>
<evidence type="ECO:0000313" key="7">
    <source>
        <dbReference type="EMBL" id="CAL4795326.1"/>
    </source>
</evidence>
<keyword evidence="1" id="KW-0479">Metal-binding</keyword>
<dbReference type="InterPro" id="IPR013087">
    <property type="entry name" value="Znf_C2H2_type"/>
</dbReference>
<evidence type="ECO:0000313" key="5">
    <source>
        <dbReference type="EMBL" id="CAI4008014.1"/>
    </source>
</evidence>
<dbReference type="SUPFAM" id="SSF53098">
    <property type="entry name" value="Ribonuclease H-like"/>
    <property type="match status" value="1"/>
</dbReference>
<dbReference type="GO" id="GO:0003676">
    <property type="term" value="F:nucleic acid binding"/>
    <property type="evidence" value="ECO:0007669"/>
    <property type="project" value="InterPro"/>
</dbReference>
<evidence type="ECO:0000256" key="2">
    <source>
        <dbReference type="SAM" id="MobiDB-lite"/>
    </source>
</evidence>
<accession>A0A9P1DFF0</accession>
<dbReference type="InterPro" id="IPR036397">
    <property type="entry name" value="RNaseH_sf"/>
</dbReference>